<dbReference type="InterPro" id="IPR014710">
    <property type="entry name" value="RmlC-like_jellyroll"/>
</dbReference>
<dbReference type="RefSeq" id="WP_009575511.1">
    <property type="nucleotide sequence ID" value="NZ_AEIG01000028.1"/>
</dbReference>
<dbReference type="Pfam" id="PF07883">
    <property type="entry name" value="Cupin_2"/>
    <property type="match status" value="1"/>
</dbReference>
<evidence type="ECO:0000313" key="2">
    <source>
        <dbReference type="Proteomes" id="UP000005615"/>
    </source>
</evidence>
<reference evidence="1 2" key="1">
    <citation type="journal article" date="2011" name="J. Bacteriol.">
        <title>Genome sequence of strain IMCC3088, a proteorhodopsin-containing marine bacterium belonging to the OM60/NOR5 clade.</title>
        <authorList>
            <person name="Jang Y."/>
            <person name="Oh H.M."/>
            <person name="Kang I."/>
            <person name="Lee K."/>
            <person name="Yang S.J."/>
            <person name="Cho J.C."/>
        </authorList>
    </citation>
    <scope>NUCLEOTIDE SEQUENCE [LARGE SCALE GENOMIC DNA]</scope>
    <source>
        <strain evidence="1 2">IMCC3088</strain>
    </source>
</reference>
<dbReference type="SUPFAM" id="SSF51182">
    <property type="entry name" value="RmlC-like cupins"/>
    <property type="match status" value="1"/>
</dbReference>
<dbReference type="PANTHER" id="PTHR38599">
    <property type="entry name" value="CUPIN DOMAIN PROTEIN (AFU_ORTHOLOGUE AFUA_3G13620)"/>
    <property type="match status" value="1"/>
</dbReference>
<sequence length="137" mass="14966">MRLLTTFLFVCTSSLTLAAPMQKATEVLGGYPAQNLLDTHTDILGNAIDYPEQSCNPRIHSDIITMAPGQTGAKHTHVTPLYAQILSGTIKVDYEGYGINTYTAGDTFMEAMHVVHHGYNDSDKPASLLAVYMDCKK</sequence>
<accession>F3L1C1</accession>
<dbReference type="InterPro" id="IPR011051">
    <property type="entry name" value="RmlC_Cupin_sf"/>
</dbReference>
<name>F3L1C1_9GAMM</name>
<dbReference type="AlphaFoldDB" id="F3L1C1"/>
<proteinExistence type="predicted"/>
<organism evidence="1 2">
    <name type="scientific">Aequoribacter fuscus</name>
    <dbReference type="NCBI Taxonomy" id="2518989"/>
    <lineage>
        <taxon>Bacteria</taxon>
        <taxon>Pseudomonadati</taxon>
        <taxon>Pseudomonadota</taxon>
        <taxon>Gammaproteobacteria</taxon>
        <taxon>Cellvibrionales</taxon>
        <taxon>Halieaceae</taxon>
        <taxon>Aequoribacter</taxon>
    </lineage>
</organism>
<comment type="caution">
    <text evidence="1">The sequence shown here is derived from an EMBL/GenBank/DDBJ whole genome shotgun (WGS) entry which is preliminary data.</text>
</comment>
<dbReference type="CDD" id="cd02236">
    <property type="entry name" value="cupin_CV2614-like"/>
    <property type="match status" value="1"/>
</dbReference>
<dbReference type="Gene3D" id="2.60.120.10">
    <property type="entry name" value="Jelly Rolls"/>
    <property type="match status" value="1"/>
</dbReference>
<dbReference type="InterPro" id="IPR013096">
    <property type="entry name" value="Cupin_2"/>
</dbReference>
<dbReference type="STRING" id="2518989.IMCC3088_1215"/>
<protein>
    <submittedName>
        <fullName evidence="1">Hypothetial protein</fullName>
    </submittedName>
</protein>
<dbReference type="eggNOG" id="COG1917">
    <property type="taxonomic scope" value="Bacteria"/>
</dbReference>
<dbReference type="Proteomes" id="UP000005615">
    <property type="component" value="Unassembled WGS sequence"/>
</dbReference>
<keyword evidence="2" id="KW-1185">Reference proteome</keyword>
<gene>
    <name evidence="1" type="ORF">IMCC3088_1215</name>
</gene>
<dbReference type="OrthoDB" id="287220at2"/>
<evidence type="ECO:0000313" key="1">
    <source>
        <dbReference type="EMBL" id="EGG29869.1"/>
    </source>
</evidence>
<dbReference type="PANTHER" id="PTHR38599:SF1">
    <property type="entry name" value="CUPIN DOMAIN PROTEIN (AFU_ORTHOLOGUE AFUA_3G13620)"/>
    <property type="match status" value="1"/>
</dbReference>
<dbReference type="EMBL" id="AEIG01000028">
    <property type="protein sequence ID" value="EGG29869.1"/>
    <property type="molecule type" value="Genomic_DNA"/>
</dbReference>